<dbReference type="STRING" id="1123349.SAMN02744037_00944"/>
<proteinExistence type="predicted"/>
<evidence type="ECO:0000256" key="1">
    <source>
        <dbReference type="SAM" id="Phobius"/>
    </source>
</evidence>
<reference evidence="3" key="1">
    <citation type="submission" date="2016-11" db="EMBL/GenBank/DDBJ databases">
        <authorList>
            <person name="Varghese N."/>
            <person name="Submissions S."/>
        </authorList>
    </citation>
    <scope>NUCLEOTIDE SEQUENCE [LARGE SCALE GENOMIC DNA]</scope>
    <source>
        <strain evidence="3">DSM 15518</strain>
    </source>
</reference>
<keyword evidence="1" id="KW-0812">Transmembrane</keyword>
<evidence type="ECO:0000313" key="3">
    <source>
        <dbReference type="Proteomes" id="UP000242497"/>
    </source>
</evidence>
<sequence>MKTLKNIRGFTLIELLIVCAIAGIGISAVGSFLISNYNLFFRAEDQVNVQYEAQNAMNEIINKVMETKGIKLIEGENNSITINTIGNHEIDRIVFDLESDDLVFEHNNETIFYGHGDDANTVLSQNIESLQIKPISTSYKDCRGITITIIAVKNGYRVEVKNEVYFRNKE</sequence>
<dbReference type="Pfam" id="PF07963">
    <property type="entry name" value="N_methyl"/>
    <property type="match status" value="1"/>
</dbReference>
<dbReference type="InterPro" id="IPR045584">
    <property type="entry name" value="Pilin-like"/>
</dbReference>
<evidence type="ECO:0000313" key="2">
    <source>
        <dbReference type="EMBL" id="SHJ82842.1"/>
    </source>
</evidence>
<organism evidence="2 3">
    <name type="scientific">Tepidibacter formicigenes DSM 15518</name>
    <dbReference type="NCBI Taxonomy" id="1123349"/>
    <lineage>
        <taxon>Bacteria</taxon>
        <taxon>Bacillati</taxon>
        <taxon>Bacillota</taxon>
        <taxon>Clostridia</taxon>
        <taxon>Peptostreptococcales</taxon>
        <taxon>Peptostreptococcaceae</taxon>
        <taxon>Tepidibacter</taxon>
    </lineage>
</organism>
<dbReference type="NCBIfam" id="TIGR02532">
    <property type="entry name" value="IV_pilin_GFxxxE"/>
    <property type="match status" value="1"/>
</dbReference>
<dbReference type="RefSeq" id="WP_072887762.1">
    <property type="nucleotide sequence ID" value="NZ_FRAE01000015.1"/>
</dbReference>
<protein>
    <submittedName>
        <fullName evidence="2">Prepilin-type N-terminal cleavage/methylation domain-containing protein</fullName>
    </submittedName>
</protein>
<dbReference type="Proteomes" id="UP000242497">
    <property type="component" value="Unassembled WGS sequence"/>
</dbReference>
<dbReference type="SUPFAM" id="SSF54523">
    <property type="entry name" value="Pili subunits"/>
    <property type="match status" value="1"/>
</dbReference>
<keyword evidence="1" id="KW-0472">Membrane</keyword>
<keyword evidence="1" id="KW-1133">Transmembrane helix</keyword>
<gene>
    <name evidence="2" type="ORF">SAMN02744037_00944</name>
</gene>
<feature type="transmembrane region" description="Helical" evidence="1">
    <location>
        <begin position="12"/>
        <end position="34"/>
    </location>
</feature>
<dbReference type="AlphaFoldDB" id="A0A1M6MH72"/>
<name>A0A1M6MH72_9FIRM</name>
<accession>A0A1M6MH72</accession>
<dbReference type="InterPro" id="IPR012902">
    <property type="entry name" value="N_methyl_site"/>
</dbReference>
<keyword evidence="3" id="KW-1185">Reference proteome</keyword>
<dbReference type="EMBL" id="FRAE01000015">
    <property type="protein sequence ID" value="SHJ82842.1"/>
    <property type="molecule type" value="Genomic_DNA"/>
</dbReference>